<dbReference type="Proteomes" id="UP000095085">
    <property type="component" value="Unassembled WGS sequence"/>
</dbReference>
<evidence type="ECO:0000313" key="2">
    <source>
        <dbReference type="Proteomes" id="UP000095085"/>
    </source>
</evidence>
<keyword evidence="2" id="KW-1185">Reference proteome</keyword>
<evidence type="ECO:0000313" key="1">
    <source>
        <dbReference type="EMBL" id="ODV65993.1"/>
    </source>
</evidence>
<evidence type="ECO:0008006" key="3">
    <source>
        <dbReference type="Google" id="ProtNLM"/>
    </source>
</evidence>
<dbReference type="STRING" id="984485.A0A1E4RFH2"/>
<organism evidence="1 2">
    <name type="scientific">Hyphopichia burtonii NRRL Y-1933</name>
    <dbReference type="NCBI Taxonomy" id="984485"/>
    <lineage>
        <taxon>Eukaryota</taxon>
        <taxon>Fungi</taxon>
        <taxon>Dikarya</taxon>
        <taxon>Ascomycota</taxon>
        <taxon>Saccharomycotina</taxon>
        <taxon>Pichiomycetes</taxon>
        <taxon>Debaryomycetaceae</taxon>
        <taxon>Hyphopichia</taxon>
    </lineage>
</organism>
<accession>A0A1E4RFH2</accession>
<proteinExistence type="predicted"/>
<reference evidence="2" key="1">
    <citation type="submission" date="2016-05" db="EMBL/GenBank/DDBJ databases">
        <title>Comparative genomics of biotechnologically important yeasts.</title>
        <authorList>
            <consortium name="DOE Joint Genome Institute"/>
            <person name="Riley R."/>
            <person name="Haridas S."/>
            <person name="Wolfe K.H."/>
            <person name="Lopes M.R."/>
            <person name="Hittinger C.T."/>
            <person name="Goker M."/>
            <person name="Salamov A."/>
            <person name="Wisecaver J."/>
            <person name="Long T.M."/>
            <person name="Aerts A.L."/>
            <person name="Barry K."/>
            <person name="Choi C."/>
            <person name="Clum A."/>
            <person name="Coughlan A.Y."/>
            <person name="Deshpande S."/>
            <person name="Douglass A.P."/>
            <person name="Hanson S.J."/>
            <person name="Klenk H.-P."/>
            <person name="Labutti K."/>
            <person name="Lapidus A."/>
            <person name="Lindquist E."/>
            <person name="Lipzen A."/>
            <person name="Meier-Kolthoff J.P."/>
            <person name="Ohm R.A."/>
            <person name="Otillar R.P."/>
            <person name="Pangilinan J."/>
            <person name="Peng Y."/>
            <person name="Rokas A."/>
            <person name="Rosa C.A."/>
            <person name="Scheuner C."/>
            <person name="Sibirny A.A."/>
            <person name="Slot J.C."/>
            <person name="Stielow J.B."/>
            <person name="Sun H."/>
            <person name="Kurtzman C.P."/>
            <person name="Blackwell M."/>
            <person name="Grigoriev I.V."/>
            <person name="Jeffries T.W."/>
        </authorList>
    </citation>
    <scope>NUCLEOTIDE SEQUENCE [LARGE SCALE GENOMIC DNA]</scope>
    <source>
        <strain evidence="2">NRRL Y-1933</strain>
    </source>
</reference>
<protein>
    <recommendedName>
        <fullName evidence="3">F-box domain-containing protein</fullName>
    </recommendedName>
</protein>
<sequence length="584" mass="68615">MTGEIDFRSHLPPYRSLLTPNAKYDYKTHSLIPINQNELTKLINSNKNKNDKNKNDNNKKIKMKYKSLLSDVSRRTLSIRINNVNNIQNQLKNLTNYYQNRKIQFRFLPIEILELIFYYINDFESYKMCLFVNKQFYQLSKSFFYSEISFSSTYRFSQFISYLRLNKDIGLMVKKIDLSGIKPCNYLLNEDDDEISTLEESESNGKILAGWRDWKFLKNPLYTINSLSKIQSNGEISSSSKTYKSLHSYSSNKINHRLTNFLKSKRRKKNNSINSNLKVKPSNYLIDLSNSSNLSSYRPSIHPKINKFLYNYQTSKDLPIGYILHLINLCPNITKLNLGNLSLSIDYEINKSMIFKYQNFDIINNYPKNLLNQINNIMYDNNELLTRKEVDSSCNSSIFSINSFSKPIRKYNSLLPPINSNELSSYLKKGDGKIYLSDLNLKSINNNYLSIINEDELLNHIIKNYSNNLTYLNLSSILWLNKKLIKNFVQNFLLDHLNSLIEEFKDDDDDDDDDLNSDPIDLIMDFTDSGMYKNLRWAKLIDLNVKSDRRLIYKIINDQLLESFEETIQNDRLRRGRIGQNYLS</sequence>
<dbReference type="AlphaFoldDB" id="A0A1E4RFH2"/>
<name>A0A1E4RFH2_9ASCO</name>
<gene>
    <name evidence="1" type="ORF">HYPBUDRAFT_7319</name>
</gene>
<dbReference type="OrthoDB" id="5351126at2759"/>
<dbReference type="EMBL" id="KV454543">
    <property type="protein sequence ID" value="ODV65993.1"/>
    <property type="molecule type" value="Genomic_DNA"/>
</dbReference>
<dbReference type="RefSeq" id="XP_020075060.1">
    <property type="nucleotide sequence ID" value="XM_020223647.1"/>
</dbReference>
<dbReference type="GeneID" id="30998196"/>